<dbReference type="AlphaFoldDB" id="A0A2H3B7E9"/>
<accession>A0A2H3B7E9</accession>
<organism evidence="2 3">
    <name type="scientific">Armillaria solidipes</name>
    <dbReference type="NCBI Taxonomy" id="1076256"/>
    <lineage>
        <taxon>Eukaryota</taxon>
        <taxon>Fungi</taxon>
        <taxon>Dikarya</taxon>
        <taxon>Basidiomycota</taxon>
        <taxon>Agaricomycotina</taxon>
        <taxon>Agaricomycetes</taxon>
        <taxon>Agaricomycetidae</taxon>
        <taxon>Agaricales</taxon>
        <taxon>Marasmiineae</taxon>
        <taxon>Physalacriaceae</taxon>
        <taxon>Armillaria</taxon>
    </lineage>
</organism>
<protein>
    <submittedName>
        <fullName evidence="2">Uncharacterized protein</fullName>
    </submittedName>
</protein>
<keyword evidence="1" id="KW-1133">Transmembrane helix</keyword>
<gene>
    <name evidence="2" type="ORF">ARMSODRAFT_1021238</name>
</gene>
<proteinExistence type="predicted"/>
<reference evidence="3" key="1">
    <citation type="journal article" date="2017" name="Nat. Ecol. Evol.">
        <title>Genome expansion and lineage-specific genetic innovations in the forest pathogenic fungi Armillaria.</title>
        <authorList>
            <person name="Sipos G."/>
            <person name="Prasanna A.N."/>
            <person name="Walter M.C."/>
            <person name="O'Connor E."/>
            <person name="Balint B."/>
            <person name="Krizsan K."/>
            <person name="Kiss B."/>
            <person name="Hess J."/>
            <person name="Varga T."/>
            <person name="Slot J."/>
            <person name="Riley R."/>
            <person name="Boka B."/>
            <person name="Rigling D."/>
            <person name="Barry K."/>
            <person name="Lee J."/>
            <person name="Mihaltcheva S."/>
            <person name="LaButti K."/>
            <person name="Lipzen A."/>
            <person name="Waldron R."/>
            <person name="Moloney N.M."/>
            <person name="Sperisen C."/>
            <person name="Kredics L."/>
            <person name="Vagvoelgyi C."/>
            <person name="Patrignani A."/>
            <person name="Fitzpatrick D."/>
            <person name="Nagy I."/>
            <person name="Doyle S."/>
            <person name="Anderson J.B."/>
            <person name="Grigoriev I.V."/>
            <person name="Gueldener U."/>
            <person name="Muensterkoetter M."/>
            <person name="Nagy L.G."/>
        </authorList>
    </citation>
    <scope>NUCLEOTIDE SEQUENCE [LARGE SCALE GENOMIC DNA]</scope>
    <source>
        <strain evidence="3">28-4</strain>
    </source>
</reference>
<evidence type="ECO:0000256" key="1">
    <source>
        <dbReference type="SAM" id="Phobius"/>
    </source>
</evidence>
<evidence type="ECO:0000313" key="3">
    <source>
        <dbReference type="Proteomes" id="UP000218334"/>
    </source>
</evidence>
<keyword evidence="1" id="KW-0812">Transmembrane</keyword>
<name>A0A2H3B7E9_9AGAR</name>
<keyword evidence="3" id="KW-1185">Reference proteome</keyword>
<evidence type="ECO:0000313" key="2">
    <source>
        <dbReference type="EMBL" id="PBK66819.1"/>
    </source>
</evidence>
<dbReference type="Proteomes" id="UP000218334">
    <property type="component" value="Unassembled WGS sequence"/>
</dbReference>
<feature type="transmembrane region" description="Helical" evidence="1">
    <location>
        <begin position="140"/>
        <end position="158"/>
    </location>
</feature>
<keyword evidence="1" id="KW-0472">Membrane</keyword>
<dbReference type="EMBL" id="KZ293439">
    <property type="protein sequence ID" value="PBK66819.1"/>
    <property type="molecule type" value="Genomic_DNA"/>
</dbReference>
<sequence length="180" mass="20420">MSCSKRVSRKAALIFASHSRISTLFSLLVRLKTVCTRILEDLFSHLPSMTIMKQTIQSQIISLEELEKMLAMRYGMVGHFDSVQVLGEAKRRAFAKHDPKFDEDLRALDQLNDLRLQLTQLRYSHAVSPPADASVLYSKVAWLVMVIHVMQACILVIADLPPSVNEFHFLNILSVCVDLH</sequence>